<keyword evidence="3" id="KW-1185">Reference proteome</keyword>
<feature type="transmembrane region" description="Helical" evidence="1">
    <location>
        <begin position="6"/>
        <end position="28"/>
    </location>
</feature>
<gene>
    <name evidence="2" type="ORF">M431DRAFT_450370</name>
</gene>
<evidence type="ECO:0000313" key="3">
    <source>
        <dbReference type="Proteomes" id="UP000241690"/>
    </source>
</evidence>
<protein>
    <submittedName>
        <fullName evidence="2">Uncharacterized protein</fullName>
    </submittedName>
</protein>
<evidence type="ECO:0000313" key="2">
    <source>
        <dbReference type="EMBL" id="PTB54121.1"/>
    </source>
</evidence>
<keyword evidence="1" id="KW-0812">Transmembrane</keyword>
<accession>A0A2T4AAM2</accession>
<keyword evidence="1" id="KW-1133">Transmembrane helix</keyword>
<evidence type="ECO:0000256" key="1">
    <source>
        <dbReference type="SAM" id="Phobius"/>
    </source>
</evidence>
<dbReference type="Proteomes" id="UP000241690">
    <property type="component" value="Unassembled WGS sequence"/>
</dbReference>
<dbReference type="RefSeq" id="XP_024773798.1">
    <property type="nucleotide sequence ID" value="XM_024915260.1"/>
</dbReference>
<organism evidence="2 3">
    <name type="scientific">Trichoderma harzianum CBS 226.95</name>
    <dbReference type="NCBI Taxonomy" id="983964"/>
    <lineage>
        <taxon>Eukaryota</taxon>
        <taxon>Fungi</taxon>
        <taxon>Dikarya</taxon>
        <taxon>Ascomycota</taxon>
        <taxon>Pezizomycotina</taxon>
        <taxon>Sordariomycetes</taxon>
        <taxon>Hypocreomycetidae</taxon>
        <taxon>Hypocreales</taxon>
        <taxon>Hypocreaceae</taxon>
        <taxon>Trichoderma</taxon>
    </lineage>
</organism>
<keyword evidence="1" id="KW-0472">Membrane</keyword>
<name>A0A2T4AAM2_TRIHA</name>
<proteinExistence type="predicted"/>
<dbReference type="GeneID" id="36623827"/>
<sequence>MHHIYPTVLFVVHLQYILLQILSFSLSFSMRTYTGGSQILFGCNLRKEKQVTTTHSFYFIWHNKKRSISGWRFRIRTTGLIELLGRKAICRARGSLLLTSDGMEL</sequence>
<dbReference type="AlphaFoldDB" id="A0A2T4AAM2"/>
<dbReference type="EMBL" id="KZ679681">
    <property type="protein sequence ID" value="PTB54121.1"/>
    <property type="molecule type" value="Genomic_DNA"/>
</dbReference>
<reference evidence="2 3" key="1">
    <citation type="submission" date="2016-07" db="EMBL/GenBank/DDBJ databases">
        <title>Multiple horizontal gene transfer events from other fungi enriched the ability of initially mycotrophic Trichoderma (Ascomycota) to feed on dead plant biomass.</title>
        <authorList>
            <consortium name="DOE Joint Genome Institute"/>
            <person name="Aerts A."/>
            <person name="Atanasova L."/>
            <person name="Chenthamara K."/>
            <person name="Zhang J."/>
            <person name="Grujic M."/>
            <person name="Henrissat B."/>
            <person name="Kuo A."/>
            <person name="Salamov A."/>
            <person name="Lipzen A."/>
            <person name="Labutti K."/>
            <person name="Barry K."/>
            <person name="Miao Y."/>
            <person name="Rahimi M.J."/>
            <person name="Shen Q."/>
            <person name="Grigoriev I.V."/>
            <person name="Kubicek C.P."/>
            <person name="Druzhinina I.S."/>
        </authorList>
    </citation>
    <scope>NUCLEOTIDE SEQUENCE [LARGE SCALE GENOMIC DNA]</scope>
    <source>
        <strain evidence="2 3">CBS 226.95</strain>
    </source>
</reference>